<keyword evidence="2" id="KW-1185">Reference proteome</keyword>
<dbReference type="OrthoDB" id="1822491at2"/>
<accession>A0A427SV85</accession>
<dbReference type="AlphaFoldDB" id="A0A427SV85"/>
<reference evidence="1 2" key="1">
    <citation type="submission" date="2018-12" db="EMBL/GenBank/DDBJ databases">
        <title>Amycolatopsis eburnea sp. nov. actinomycete associate with arbuscular mycorrhiza fungal spore.</title>
        <authorList>
            <person name="Lumyong S."/>
            <person name="Chaiya L."/>
        </authorList>
    </citation>
    <scope>NUCLEOTIDE SEQUENCE [LARGE SCALE GENOMIC DNA]</scope>
    <source>
        <strain evidence="1 2">GLM-1</strain>
    </source>
</reference>
<dbReference type="RefSeq" id="WP_125316237.1">
    <property type="nucleotide sequence ID" value="NZ_RSEC01000063.1"/>
</dbReference>
<protein>
    <submittedName>
        <fullName evidence="1">Uncharacterized protein</fullName>
    </submittedName>
</protein>
<sequence length="86" mass="8955">MLLGPGECDGVCVGFVLPGLALLQDGGKLGAGKKRTVSVLASLVPVVRPLVTGRQVDKLMFTTGRDQSLRGEQLARPGVQRGAQGR</sequence>
<dbReference type="EMBL" id="RSEC01000063">
    <property type="protein sequence ID" value="RSD07968.1"/>
    <property type="molecule type" value="Genomic_DNA"/>
</dbReference>
<organism evidence="1 2">
    <name type="scientific">Amycolatopsis eburnea</name>
    <dbReference type="NCBI Taxonomy" id="2267691"/>
    <lineage>
        <taxon>Bacteria</taxon>
        <taxon>Bacillati</taxon>
        <taxon>Actinomycetota</taxon>
        <taxon>Actinomycetes</taxon>
        <taxon>Pseudonocardiales</taxon>
        <taxon>Pseudonocardiaceae</taxon>
        <taxon>Amycolatopsis</taxon>
    </lineage>
</organism>
<gene>
    <name evidence="1" type="ORF">EIY87_45145</name>
</gene>
<proteinExistence type="predicted"/>
<dbReference type="Proteomes" id="UP000267081">
    <property type="component" value="Unassembled WGS sequence"/>
</dbReference>
<name>A0A427SV85_9PSEU</name>
<comment type="caution">
    <text evidence="1">The sequence shown here is derived from an EMBL/GenBank/DDBJ whole genome shotgun (WGS) entry which is preliminary data.</text>
</comment>
<evidence type="ECO:0000313" key="2">
    <source>
        <dbReference type="Proteomes" id="UP000267081"/>
    </source>
</evidence>
<evidence type="ECO:0000313" key="1">
    <source>
        <dbReference type="EMBL" id="RSD07968.1"/>
    </source>
</evidence>